<dbReference type="PANTHER" id="PTHR13158:SF5">
    <property type="entry name" value="NAD KINASE 2, MITOCHONDRIAL"/>
    <property type="match status" value="1"/>
</dbReference>
<name>A0A3P8PLA1_ASTCA</name>
<dbReference type="Gene3D" id="3.40.50.10330">
    <property type="entry name" value="Probable inorganic polyphosphate/atp-NAD kinase, domain 1"/>
    <property type="match status" value="1"/>
</dbReference>
<dbReference type="GO" id="GO:0019674">
    <property type="term" value="P:NAD+ metabolic process"/>
    <property type="evidence" value="ECO:0007669"/>
    <property type="project" value="UniProtKB-UniRule"/>
</dbReference>
<dbReference type="SUPFAM" id="SSF111331">
    <property type="entry name" value="NAD kinase/diacylglycerol kinase-like"/>
    <property type="match status" value="1"/>
</dbReference>
<dbReference type="OMA" id="WHFNINK"/>
<protein>
    <recommendedName>
        <fullName evidence="6">NAD kinase 2, mitochondrial</fullName>
        <ecNumber evidence="6">2.7.1.23</ecNumber>
    </recommendedName>
    <alternativeName>
        <fullName evidence="6">NAD kinase domain-containing protein 1, mitochondrial</fullName>
    </alternativeName>
</protein>
<comment type="subunit">
    <text evidence="6">Homodimer.</text>
</comment>
<comment type="similarity">
    <text evidence="1 6">Belongs to the NAD kinase family.</text>
</comment>
<keyword evidence="6" id="KW-0547">Nucleotide-binding</keyword>
<keyword evidence="2 6" id="KW-0808">Transferase</keyword>
<dbReference type="EC" id="2.7.1.23" evidence="6"/>
<keyword evidence="6" id="KW-0496">Mitochondrion</keyword>
<dbReference type="InterPro" id="IPR002504">
    <property type="entry name" value="NADK"/>
</dbReference>
<dbReference type="Ensembl" id="ENSACLT00000018208.2">
    <property type="protein sequence ID" value="ENSACLP00000017787.2"/>
    <property type="gene ID" value="ENSACLG00000012117.2"/>
</dbReference>
<accession>A0A3P8PLA1</accession>
<comment type="function">
    <text evidence="6">Mitochondrial NAD(+) kinase that phosphorylates NAD(+) to yield NADP(+). Can use both ATP or inorganic polyphosphate as the phosphoryl donor.</text>
</comment>
<evidence type="ECO:0000256" key="3">
    <source>
        <dbReference type="ARBA" id="ARBA00022777"/>
    </source>
</evidence>
<dbReference type="AlphaFoldDB" id="A0A3P8PLA1"/>
<comment type="catalytic activity">
    <reaction evidence="6">
        <text>NAD(+) + ATP = ADP + NADP(+) + H(+)</text>
        <dbReference type="Rhea" id="RHEA:18629"/>
        <dbReference type="ChEBI" id="CHEBI:15378"/>
        <dbReference type="ChEBI" id="CHEBI:30616"/>
        <dbReference type="ChEBI" id="CHEBI:57540"/>
        <dbReference type="ChEBI" id="CHEBI:58349"/>
        <dbReference type="ChEBI" id="CHEBI:456216"/>
        <dbReference type="EC" id="2.7.1.23"/>
    </reaction>
</comment>
<reference evidence="8" key="2">
    <citation type="submission" date="2023-03" db="EMBL/GenBank/DDBJ databases">
        <authorList>
            <consortium name="Wellcome Sanger Institute Data Sharing"/>
        </authorList>
    </citation>
    <scope>NUCLEOTIDE SEQUENCE [LARGE SCALE GENOMIC DNA]</scope>
</reference>
<gene>
    <name evidence="7" type="primary">NADK2</name>
</gene>
<dbReference type="STRING" id="8154.ENSACLP00000017787"/>
<dbReference type="GO" id="GO:0042803">
    <property type="term" value="F:protein homodimerization activity"/>
    <property type="evidence" value="ECO:0007669"/>
    <property type="project" value="UniProtKB-UniRule"/>
</dbReference>
<sequence>SLTAALRRTLSNSNRTFVKFLVVGSFNKDAGFKPEKVAVVTKTTRYEFEQQRYRYAGVSEEDLKQLLAMKGSSYNGLLERHNIHTSNVEHIVKSLREGITVQVVKRGEYNEDVVRWADTIISAGGDGTMLLVASKVFSKDKPVVGVNTDPERSEGHLCLPVRYTRAFPEALEKLCRGEFRWLWRQRIRLHLEGTGINPNPVDLHEQQLSLEQHNQAHRFTSMDNLNSTTHSPSLLPVRSLNEIFIGESLSSRASYYEISVDDGPWEKQKSSGLNICTGTGSKAWSYNINKLAEQAVEEVLKIGKSQSGLDIPLNQELIEKVTEEYNKSLVFSPDDSRLFYSVREPIVNRVFSSSRQRGFATKLCVRSRCWDACMVVDGGTSFEFNDGAIATISMSEEDQLRTVVLEN</sequence>
<dbReference type="Bgee" id="ENSACLG00000012117">
    <property type="expression patterns" value="Expressed in muscle tissue and 8 other cell types or tissues"/>
</dbReference>
<dbReference type="InterPro" id="IPR016064">
    <property type="entry name" value="NAD/diacylglycerol_kinase_sf"/>
</dbReference>
<evidence type="ECO:0000256" key="1">
    <source>
        <dbReference type="ARBA" id="ARBA00010995"/>
    </source>
</evidence>
<evidence type="ECO:0000256" key="2">
    <source>
        <dbReference type="ARBA" id="ARBA00022679"/>
    </source>
</evidence>
<evidence type="ECO:0000256" key="6">
    <source>
        <dbReference type="PIRNR" id="PIRNR017565"/>
    </source>
</evidence>
<proteinExistence type="inferred from homology"/>
<reference evidence="7 8" key="1">
    <citation type="submission" date="2018-05" db="EMBL/GenBank/DDBJ databases">
        <authorList>
            <person name="Datahose"/>
        </authorList>
    </citation>
    <scope>NUCLEOTIDE SEQUENCE</scope>
</reference>
<dbReference type="InterPro" id="IPR017438">
    <property type="entry name" value="ATP-NAD_kinase_N"/>
</dbReference>
<dbReference type="PIRSF" id="PIRSF017565">
    <property type="entry name" value="Kin_ATP-NAD_euk"/>
    <property type="match status" value="1"/>
</dbReference>
<dbReference type="Proteomes" id="UP000265100">
    <property type="component" value="Chromosome 7"/>
</dbReference>
<evidence type="ECO:0000313" key="7">
    <source>
        <dbReference type="Ensembl" id="ENSACLP00000017787.2"/>
    </source>
</evidence>
<dbReference type="GeneTree" id="ENSGT00390000006320"/>
<keyword evidence="5 6" id="KW-0520">NAD</keyword>
<dbReference type="Pfam" id="PF01513">
    <property type="entry name" value="NAD_kinase"/>
    <property type="match status" value="1"/>
</dbReference>
<evidence type="ECO:0000313" key="8">
    <source>
        <dbReference type="Proteomes" id="UP000265100"/>
    </source>
</evidence>
<evidence type="ECO:0000256" key="5">
    <source>
        <dbReference type="ARBA" id="ARBA00023027"/>
    </source>
</evidence>
<dbReference type="PANTHER" id="PTHR13158">
    <property type="match status" value="1"/>
</dbReference>
<keyword evidence="4 6" id="KW-0521">NADP</keyword>
<comment type="subcellular location">
    <subcellularLocation>
        <location evidence="6">Mitochondrion</location>
    </subcellularLocation>
</comment>
<dbReference type="GO" id="GO:0003951">
    <property type="term" value="F:NAD+ kinase activity"/>
    <property type="evidence" value="ECO:0007669"/>
    <property type="project" value="UniProtKB-UniRule"/>
</dbReference>
<evidence type="ECO:0000256" key="4">
    <source>
        <dbReference type="ARBA" id="ARBA00022857"/>
    </source>
</evidence>
<dbReference type="InterPro" id="IPR017437">
    <property type="entry name" value="ATP-NAD_kinase_PpnK-typ_C"/>
</dbReference>
<dbReference type="InterPro" id="IPR012355">
    <property type="entry name" value="NADK2_mit"/>
</dbReference>
<keyword evidence="8" id="KW-1185">Reference proteome</keyword>
<organism evidence="7 8">
    <name type="scientific">Astatotilapia calliptera</name>
    <name type="common">Eastern happy</name>
    <name type="synonym">Chromis callipterus</name>
    <dbReference type="NCBI Taxonomy" id="8154"/>
    <lineage>
        <taxon>Eukaryota</taxon>
        <taxon>Metazoa</taxon>
        <taxon>Chordata</taxon>
        <taxon>Craniata</taxon>
        <taxon>Vertebrata</taxon>
        <taxon>Euteleostomi</taxon>
        <taxon>Actinopterygii</taxon>
        <taxon>Neopterygii</taxon>
        <taxon>Teleostei</taxon>
        <taxon>Neoteleostei</taxon>
        <taxon>Acanthomorphata</taxon>
        <taxon>Ovalentaria</taxon>
        <taxon>Cichlomorphae</taxon>
        <taxon>Cichliformes</taxon>
        <taxon>Cichlidae</taxon>
        <taxon>African cichlids</taxon>
        <taxon>Pseudocrenilabrinae</taxon>
        <taxon>Haplochromini</taxon>
        <taxon>Astatotilapia</taxon>
    </lineage>
</organism>
<dbReference type="GO" id="GO:0005524">
    <property type="term" value="F:ATP binding"/>
    <property type="evidence" value="ECO:0007669"/>
    <property type="project" value="UniProtKB-UniRule"/>
</dbReference>
<dbReference type="GO" id="GO:0006741">
    <property type="term" value="P:NADP+ biosynthetic process"/>
    <property type="evidence" value="ECO:0007669"/>
    <property type="project" value="UniProtKB-UniRule"/>
</dbReference>
<keyword evidence="3 6" id="KW-0418">Kinase</keyword>
<reference evidence="7" key="3">
    <citation type="submission" date="2025-08" db="UniProtKB">
        <authorList>
            <consortium name="Ensembl"/>
        </authorList>
    </citation>
    <scope>IDENTIFICATION</scope>
</reference>
<dbReference type="GO" id="GO:0005739">
    <property type="term" value="C:mitochondrion"/>
    <property type="evidence" value="ECO:0007669"/>
    <property type="project" value="UniProtKB-SubCell"/>
</dbReference>
<dbReference type="Gene3D" id="2.60.200.30">
    <property type="entry name" value="Probable inorganic polyphosphate/atp-NAD kinase, domain 2"/>
    <property type="match status" value="1"/>
</dbReference>
<reference evidence="7" key="4">
    <citation type="submission" date="2025-09" db="UniProtKB">
        <authorList>
            <consortium name="Ensembl"/>
        </authorList>
    </citation>
    <scope>IDENTIFICATION</scope>
</reference>
<keyword evidence="6" id="KW-0067">ATP-binding</keyword>